<reference evidence="2 3" key="1">
    <citation type="submission" date="2015-10" db="EMBL/GenBank/DDBJ databases">
        <title>Genome analyses suggest a sexual origin of heterokaryosis in a supposedly ancient asexual fungus.</title>
        <authorList>
            <person name="Ropars J."/>
            <person name="Sedzielewska K."/>
            <person name="Noel J."/>
            <person name="Charron P."/>
            <person name="Farinelli L."/>
            <person name="Marton T."/>
            <person name="Kruger M."/>
            <person name="Pelin A."/>
            <person name="Brachmann A."/>
            <person name="Corradi N."/>
        </authorList>
    </citation>
    <scope>NUCLEOTIDE SEQUENCE [LARGE SCALE GENOMIC DNA]</scope>
    <source>
        <strain evidence="2 3">A4</strain>
    </source>
</reference>
<protein>
    <submittedName>
        <fullName evidence="2">Uncharacterized protein</fullName>
    </submittedName>
</protein>
<dbReference type="VEuPathDB" id="FungiDB:RhiirA1_442784"/>
<dbReference type="EMBL" id="LLXI01000376">
    <property type="protein sequence ID" value="PKY45321.1"/>
    <property type="molecule type" value="Genomic_DNA"/>
</dbReference>
<gene>
    <name evidence="2" type="ORF">RhiirA4_542512</name>
</gene>
<name>A0A2I1GFA7_9GLOM</name>
<feature type="region of interest" description="Disordered" evidence="1">
    <location>
        <begin position="33"/>
        <end position="70"/>
    </location>
</feature>
<accession>A0A2I1GFA7</accession>
<feature type="compositionally biased region" description="Low complexity" evidence="1">
    <location>
        <begin position="60"/>
        <end position="69"/>
    </location>
</feature>
<evidence type="ECO:0000313" key="3">
    <source>
        <dbReference type="Proteomes" id="UP000234323"/>
    </source>
</evidence>
<keyword evidence="3" id="KW-1185">Reference proteome</keyword>
<sequence length="366" mass="42752">MDSSKCFEDSDDESFHSRFTSEKSIKFSFSFNKRENEKSDNSSPNKRKRLSLNLKSKEINNNSLNNNNDNDFDQDFNNDFVLCNNSITFKENGSNDFIPKNNGFTPKNNLSKIDILENDFLNIPSYFPLMSIKLKEIVIGNYNNLNPGSLTLNSSTNSICVELQAGNILDRIDFHVKGIQNYDGNKQQNVIQLNLVHDWIKYLLPVREINTLEEIKIKIDPTGGELRKVGYIKLFLENSANVKDAVNVFGQEFRKMKNTSKPPISPILQWKETKFEVIVNYNRCQRYLFIMEETTLQEFLFIVQKKFNSPNINLPFRYLLDEPEVIHIFNEESWKNFKLTSFHRQNQNFKEKKSLVLYLKSGIDMI</sequence>
<dbReference type="Proteomes" id="UP000234323">
    <property type="component" value="Unassembled WGS sequence"/>
</dbReference>
<evidence type="ECO:0000313" key="2">
    <source>
        <dbReference type="EMBL" id="PKY45321.1"/>
    </source>
</evidence>
<proteinExistence type="predicted"/>
<dbReference type="VEuPathDB" id="FungiDB:FUN_007644"/>
<evidence type="ECO:0000256" key="1">
    <source>
        <dbReference type="SAM" id="MobiDB-lite"/>
    </source>
</evidence>
<organism evidence="2 3">
    <name type="scientific">Rhizophagus irregularis</name>
    <dbReference type="NCBI Taxonomy" id="588596"/>
    <lineage>
        <taxon>Eukaryota</taxon>
        <taxon>Fungi</taxon>
        <taxon>Fungi incertae sedis</taxon>
        <taxon>Mucoromycota</taxon>
        <taxon>Glomeromycotina</taxon>
        <taxon>Glomeromycetes</taxon>
        <taxon>Glomerales</taxon>
        <taxon>Glomeraceae</taxon>
        <taxon>Rhizophagus</taxon>
    </lineage>
</organism>
<dbReference type="AlphaFoldDB" id="A0A2I1GFA7"/>
<comment type="caution">
    <text evidence="2">The sequence shown here is derived from an EMBL/GenBank/DDBJ whole genome shotgun (WGS) entry which is preliminary data.</text>
</comment>
<dbReference type="VEuPathDB" id="FungiDB:RhiirFUN_009130"/>